<accession>A0ABR4Q2M6</accession>
<sequence>MALHFSLLASVAAIMTWVIRTENGGLLNVLFRIVPSATHRDHQHDHQHDHDVHFELINQVDAAVVDFFKQMLLLKPLPLPILQVMPESLGGGQSGVDNAHANPNRGADIFWITVFTFLLVTGLIILTQVINCWCYKRRDMHGLTNALQMAVLRANITNKQFILRIVYIAVLLLTLVFLAISIILVIVYISSTGLVVSYLATQPQAQPQVPAVGNQTPASLPDGLHSTISHASAFLTKGIAMGRDLTNRTLHHFVDRIYAKMHGEIGAAIERLLAHTAAPNALERGEKSAQVLQAFSTHVFDAYGNVTLLRNDIASLEASLHVLRTDLSEALGKVKNCNGLATCKRLKTSLANVVSPIASSKIDVRAMKAYTEQLDKIIADLTRLLKEVRDSLTNLRATVDSSLNALKAKLNLPQTLDQIEAFWSDAQSHASDLLSQLNETLDSVETQLPKHVRAIQVGCSVVGGVFVLMMATATLIAVRLLYQSIRYRLYANPNTVCLSTDSTKSKWDDVVCGKSAVCCCSVLFIPLLLVFAATIAAILFLLTTISSEGCIYLERESAVKMTDFVVNGYMARQWKPFIRSAVNRNADFLKIPPPKNLLFALTRTCNPEAPQQPLGLLSALGYHNLVDVPKLLHSREVADAIQQGRKAVREQVKGLNIAALLPSEGELDKLPRLLRGPIAQVSLSALLKETDPAKMDTSLLENLLQEMERLSGYASAAKVDITKSKKSLAQAINSTHQIRSRLEQIHRSLQKLDSEKSTVLVSLGELLNALSASRDAAETTKVRLEVERQYDNLVTNLITYMRVDGEKTFTKLTGSLFPCVEAHAAYSAAIGVTCGETGGVRLLLGLSYVLALNVLFFTLLYFALFSLAFCQALQIRMLSDITAADYNYHHRRHDDDSIAKFK</sequence>
<dbReference type="Pfam" id="PF05478">
    <property type="entry name" value="Prominin"/>
    <property type="match status" value="1"/>
</dbReference>
<evidence type="ECO:0000256" key="8">
    <source>
        <dbReference type="SAM" id="Phobius"/>
    </source>
</evidence>
<gene>
    <name evidence="10" type="ORF">TcWFU_006569</name>
</gene>
<keyword evidence="9" id="KW-0732">Signal</keyword>
<proteinExistence type="inferred from homology"/>
<comment type="caution">
    <text evidence="10">The sequence shown here is derived from an EMBL/GenBank/DDBJ whole genome shotgun (WGS) entry which is preliminary data.</text>
</comment>
<feature type="signal peptide" evidence="9">
    <location>
        <begin position="1"/>
        <end position="21"/>
    </location>
</feature>
<feature type="transmembrane region" description="Helical" evidence="8">
    <location>
        <begin position="516"/>
        <end position="542"/>
    </location>
</feature>
<evidence type="ECO:0000256" key="5">
    <source>
        <dbReference type="ARBA" id="ARBA00023136"/>
    </source>
</evidence>
<evidence type="ECO:0000256" key="3">
    <source>
        <dbReference type="ARBA" id="ARBA00022692"/>
    </source>
</evidence>
<organism evidence="10 11">
    <name type="scientific">Taenia crassiceps</name>
    <dbReference type="NCBI Taxonomy" id="6207"/>
    <lineage>
        <taxon>Eukaryota</taxon>
        <taxon>Metazoa</taxon>
        <taxon>Spiralia</taxon>
        <taxon>Lophotrochozoa</taxon>
        <taxon>Platyhelminthes</taxon>
        <taxon>Cestoda</taxon>
        <taxon>Eucestoda</taxon>
        <taxon>Cyclophyllidea</taxon>
        <taxon>Taeniidae</taxon>
        <taxon>Taenia</taxon>
    </lineage>
</organism>
<keyword evidence="6" id="KW-0325">Glycoprotein</keyword>
<feature type="transmembrane region" description="Helical" evidence="8">
    <location>
        <begin position="461"/>
        <end position="482"/>
    </location>
</feature>
<evidence type="ECO:0000256" key="9">
    <source>
        <dbReference type="SAM" id="SignalP"/>
    </source>
</evidence>
<evidence type="ECO:0000256" key="6">
    <source>
        <dbReference type="ARBA" id="ARBA00023180"/>
    </source>
</evidence>
<dbReference type="Proteomes" id="UP001651158">
    <property type="component" value="Unassembled WGS sequence"/>
</dbReference>
<feature type="chain" id="PRO_5047247989" evidence="9">
    <location>
        <begin position="22"/>
        <end position="902"/>
    </location>
</feature>
<feature type="transmembrane region" description="Helical" evidence="8">
    <location>
        <begin position="165"/>
        <end position="189"/>
    </location>
</feature>
<comment type="subcellular location">
    <subcellularLocation>
        <location evidence="1">Membrane</location>
        <topology evidence="1">Multi-pass membrane protein</topology>
    </subcellularLocation>
</comment>
<dbReference type="PANTHER" id="PTHR22730:SF1">
    <property type="entry name" value="PROMININ-LIKE PROTEIN"/>
    <property type="match status" value="1"/>
</dbReference>
<comment type="similarity">
    <text evidence="2">Belongs to the prominin family.</text>
</comment>
<keyword evidence="7" id="KW-0175">Coiled coil</keyword>
<evidence type="ECO:0000313" key="11">
    <source>
        <dbReference type="Proteomes" id="UP001651158"/>
    </source>
</evidence>
<keyword evidence="4 8" id="KW-1133">Transmembrane helix</keyword>
<keyword evidence="3 8" id="KW-0812">Transmembrane</keyword>
<keyword evidence="11" id="KW-1185">Reference proteome</keyword>
<dbReference type="PANTHER" id="PTHR22730">
    <property type="entry name" value="PROMININ PROM PROTEIN"/>
    <property type="match status" value="1"/>
</dbReference>
<evidence type="ECO:0000256" key="7">
    <source>
        <dbReference type="SAM" id="Coils"/>
    </source>
</evidence>
<name>A0ABR4Q2M6_9CEST</name>
<feature type="transmembrane region" description="Helical" evidence="8">
    <location>
        <begin position="842"/>
        <end position="869"/>
    </location>
</feature>
<reference evidence="10 11" key="1">
    <citation type="journal article" date="2022" name="Front. Cell. Infect. Microbiol.">
        <title>The Genomes of Two Strains of Taenia crassiceps the Animal Model for the Study of Human Cysticercosis.</title>
        <authorList>
            <person name="Bobes R.J."/>
            <person name="Estrada K."/>
            <person name="Rios-Valencia D.G."/>
            <person name="Calderon-Gallegos A."/>
            <person name="de la Torre P."/>
            <person name="Carrero J.C."/>
            <person name="Sanchez-Flores A."/>
            <person name="Laclette J.P."/>
        </authorList>
    </citation>
    <scope>NUCLEOTIDE SEQUENCE [LARGE SCALE GENOMIC DNA]</scope>
    <source>
        <strain evidence="10">WFUcys</strain>
    </source>
</reference>
<evidence type="ECO:0000256" key="2">
    <source>
        <dbReference type="ARBA" id="ARBA00006058"/>
    </source>
</evidence>
<evidence type="ECO:0000256" key="1">
    <source>
        <dbReference type="ARBA" id="ARBA00004141"/>
    </source>
</evidence>
<dbReference type="Gene3D" id="1.10.287.1490">
    <property type="match status" value="1"/>
</dbReference>
<evidence type="ECO:0000256" key="4">
    <source>
        <dbReference type="ARBA" id="ARBA00022989"/>
    </source>
</evidence>
<dbReference type="EMBL" id="JAKROA010000015">
    <property type="protein sequence ID" value="KAL5103941.1"/>
    <property type="molecule type" value="Genomic_DNA"/>
</dbReference>
<feature type="coiled-coil region" evidence="7">
    <location>
        <begin position="367"/>
        <end position="398"/>
    </location>
</feature>
<feature type="transmembrane region" description="Helical" evidence="8">
    <location>
        <begin position="109"/>
        <end position="130"/>
    </location>
</feature>
<dbReference type="InterPro" id="IPR008795">
    <property type="entry name" value="Prominin"/>
</dbReference>
<evidence type="ECO:0000313" key="10">
    <source>
        <dbReference type="EMBL" id="KAL5103941.1"/>
    </source>
</evidence>
<keyword evidence="5 8" id="KW-0472">Membrane</keyword>
<protein>
    <submittedName>
        <fullName evidence="10">Uncharacterized protein</fullName>
    </submittedName>
</protein>